<evidence type="ECO:0000256" key="16">
    <source>
        <dbReference type="PROSITE-ProRule" id="PRU00110"/>
    </source>
</evidence>
<evidence type="ECO:0000256" key="14">
    <source>
        <dbReference type="ARBA" id="ARBA00023012"/>
    </source>
</evidence>
<dbReference type="InterPro" id="IPR004358">
    <property type="entry name" value="Sig_transdc_His_kin-like_C"/>
</dbReference>
<dbReference type="InterPro" id="IPR011006">
    <property type="entry name" value="CheY-like_superfamily"/>
</dbReference>
<dbReference type="CDD" id="cd17546">
    <property type="entry name" value="REC_hyHK_CKI1_RcsC-like"/>
    <property type="match status" value="1"/>
</dbReference>
<feature type="domain" description="HPt" evidence="24">
    <location>
        <begin position="1113"/>
        <end position="1206"/>
    </location>
</feature>
<reference evidence="25 26" key="1">
    <citation type="submission" date="2015-10" db="EMBL/GenBank/DDBJ databases">
        <title>Pseudomonas helleri sp. nov. and Pseudomonas weihenstephanensis sp. nov., isolated from raw cows milk.</title>
        <authorList>
            <person name="Von Neubeck M."/>
            <person name="Huptas C."/>
            <person name="Wenning M."/>
            <person name="Scherer S."/>
        </authorList>
    </citation>
    <scope>NUCLEOTIDE SEQUENCE [LARGE SCALE GENOMIC DNA]</scope>
    <source>
        <strain evidence="25 26">BSTT44</strain>
    </source>
</reference>
<dbReference type="PROSITE" id="PS50109">
    <property type="entry name" value="HIS_KIN"/>
    <property type="match status" value="1"/>
</dbReference>
<accession>A0A0Q0SZ12</accession>
<comment type="caution">
    <text evidence="25">The sequence shown here is derived from an EMBL/GenBank/DDBJ whole genome shotgun (WGS) entry which is preliminary data.</text>
</comment>
<dbReference type="SMART" id="SM00388">
    <property type="entry name" value="HisKA"/>
    <property type="match status" value="1"/>
</dbReference>
<evidence type="ECO:0000259" key="23">
    <source>
        <dbReference type="PROSITE" id="PS50113"/>
    </source>
</evidence>
<evidence type="ECO:0000259" key="22">
    <source>
        <dbReference type="PROSITE" id="PS50112"/>
    </source>
</evidence>
<dbReference type="CDD" id="cd13707">
    <property type="entry name" value="PBP2_BvgS_D2"/>
    <property type="match status" value="1"/>
</dbReference>
<dbReference type="InterPro" id="IPR001789">
    <property type="entry name" value="Sig_transdc_resp-reg_receiver"/>
</dbReference>
<dbReference type="Pfam" id="PF00497">
    <property type="entry name" value="SBP_bac_3"/>
    <property type="match status" value="2"/>
</dbReference>
<dbReference type="PRINTS" id="PR00344">
    <property type="entry name" value="BCTRLSENSOR"/>
</dbReference>
<organism evidence="25 26">
    <name type="scientific">Pseudomonas endophytica</name>
    <dbReference type="NCBI Taxonomy" id="1563157"/>
    <lineage>
        <taxon>Bacteria</taxon>
        <taxon>Pseudomonadati</taxon>
        <taxon>Pseudomonadota</taxon>
        <taxon>Gammaproteobacteria</taxon>
        <taxon>Pseudomonadales</taxon>
        <taxon>Pseudomonadaceae</taxon>
        <taxon>Pseudomonas</taxon>
    </lineage>
</organism>
<gene>
    <name evidence="25" type="ORF">AQS70_15225</name>
</gene>
<evidence type="ECO:0000256" key="11">
    <source>
        <dbReference type="ARBA" id="ARBA00022777"/>
    </source>
</evidence>
<evidence type="ECO:0000313" key="25">
    <source>
        <dbReference type="EMBL" id="KQB52243.1"/>
    </source>
</evidence>
<feature type="signal peptide" evidence="19">
    <location>
        <begin position="1"/>
        <end position="23"/>
    </location>
</feature>
<dbReference type="SUPFAM" id="SSF55785">
    <property type="entry name" value="PYP-like sensor domain (PAS domain)"/>
    <property type="match status" value="1"/>
</dbReference>
<dbReference type="Proteomes" id="UP000050342">
    <property type="component" value="Unassembled WGS sequence"/>
</dbReference>
<dbReference type="NCBIfam" id="TIGR00229">
    <property type="entry name" value="sensory_box"/>
    <property type="match status" value="1"/>
</dbReference>
<dbReference type="Pfam" id="PF00072">
    <property type="entry name" value="Response_reg"/>
    <property type="match status" value="1"/>
</dbReference>
<name>A0A0Q0SZ12_9PSED</name>
<dbReference type="SMART" id="SM00062">
    <property type="entry name" value="PBPb"/>
    <property type="match status" value="2"/>
</dbReference>
<dbReference type="STRING" id="1563157.AQS70_15225"/>
<dbReference type="GO" id="GO:0005886">
    <property type="term" value="C:plasma membrane"/>
    <property type="evidence" value="ECO:0007669"/>
    <property type="project" value="UniProtKB-SubCell"/>
</dbReference>
<evidence type="ECO:0000256" key="5">
    <source>
        <dbReference type="ARBA" id="ARBA00022519"/>
    </source>
</evidence>
<dbReference type="CDD" id="cd00082">
    <property type="entry name" value="HisKA"/>
    <property type="match status" value="1"/>
</dbReference>
<keyword evidence="7" id="KW-0808">Transferase</keyword>
<dbReference type="Gene3D" id="1.10.287.130">
    <property type="match status" value="1"/>
</dbReference>
<dbReference type="SUPFAM" id="SSF52172">
    <property type="entry name" value="CheY-like"/>
    <property type="match status" value="1"/>
</dbReference>
<keyword evidence="9 19" id="KW-0732">Signal</keyword>
<dbReference type="SUPFAM" id="SSF55874">
    <property type="entry name" value="ATPase domain of HSP90 chaperone/DNA topoisomerase II/histidine kinase"/>
    <property type="match status" value="1"/>
</dbReference>
<dbReference type="GO" id="GO:0006355">
    <property type="term" value="P:regulation of DNA-templated transcription"/>
    <property type="evidence" value="ECO:0007669"/>
    <property type="project" value="InterPro"/>
</dbReference>
<dbReference type="SMART" id="SM00387">
    <property type="entry name" value="HATPase_c"/>
    <property type="match status" value="1"/>
</dbReference>
<dbReference type="Pfam" id="PF00989">
    <property type="entry name" value="PAS"/>
    <property type="match status" value="1"/>
</dbReference>
<dbReference type="PANTHER" id="PTHR43047">
    <property type="entry name" value="TWO-COMPONENT HISTIDINE PROTEIN KINASE"/>
    <property type="match status" value="1"/>
</dbReference>
<dbReference type="SMART" id="SM00448">
    <property type="entry name" value="REC"/>
    <property type="match status" value="1"/>
</dbReference>
<feature type="modified residue" description="4-aspartylphosphate" evidence="17">
    <location>
        <position position="1012"/>
    </location>
</feature>
<comment type="catalytic activity">
    <reaction evidence="1">
        <text>ATP + protein L-histidine = ADP + protein N-phospho-L-histidine.</text>
        <dbReference type="EC" id="2.7.13.3"/>
    </reaction>
</comment>
<dbReference type="InterPro" id="IPR001638">
    <property type="entry name" value="Solute-binding_3/MltF_N"/>
</dbReference>
<dbReference type="SUPFAM" id="SSF53850">
    <property type="entry name" value="Periplasmic binding protein-like II"/>
    <property type="match status" value="2"/>
</dbReference>
<dbReference type="InterPro" id="IPR003661">
    <property type="entry name" value="HisK_dim/P_dom"/>
</dbReference>
<keyword evidence="10" id="KW-0547">Nucleotide-binding</keyword>
<evidence type="ECO:0000256" key="9">
    <source>
        <dbReference type="ARBA" id="ARBA00022729"/>
    </source>
</evidence>
<feature type="chain" id="PRO_5006184041" description="histidine kinase" evidence="19">
    <location>
        <begin position="24"/>
        <end position="1208"/>
    </location>
</feature>
<dbReference type="CDD" id="cd00130">
    <property type="entry name" value="PAS"/>
    <property type="match status" value="1"/>
</dbReference>
<keyword evidence="12" id="KW-0067">ATP-binding</keyword>
<dbReference type="GO" id="GO:0005524">
    <property type="term" value="F:ATP binding"/>
    <property type="evidence" value="ECO:0007669"/>
    <property type="project" value="UniProtKB-KW"/>
</dbReference>
<keyword evidence="6 17" id="KW-0597">Phosphoprotein</keyword>
<dbReference type="InterPro" id="IPR036097">
    <property type="entry name" value="HisK_dim/P_sf"/>
</dbReference>
<protein>
    <recommendedName>
        <fullName evidence="3">histidine kinase</fullName>
        <ecNumber evidence="3">2.7.13.3</ecNumber>
    </recommendedName>
</protein>
<comment type="subcellular location">
    <subcellularLocation>
        <location evidence="2">Cell inner membrane</location>
        <topology evidence="2">Multi-pass membrane protein</topology>
    </subcellularLocation>
</comment>
<evidence type="ECO:0000256" key="13">
    <source>
        <dbReference type="ARBA" id="ARBA00022989"/>
    </source>
</evidence>
<feature type="transmembrane region" description="Helical" evidence="18">
    <location>
        <begin position="536"/>
        <end position="556"/>
    </location>
</feature>
<dbReference type="Gene3D" id="3.30.450.20">
    <property type="entry name" value="PAS domain"/>
    <property type="match status" value="1"/>
</dbReference>
<keyword evidence="4" id="KW-1003">Cell membrane</keyword>
<dbReference type="Pfam" id="PF01627">
    <property type="entry name" value="Hpt"/>
    <property type="match status" value="1"/>
</dbReference>
<evidence type="ECO:0000256" key="10">
    <source>
        <dbReference type="ARBA" id="ARBA00022741"/>
    </source>
</evidence>
<dbReference type="Pfam" id="PF00512">
    <property type="entry name" value="HisKA"/>
    <property type="match status" value="1"/>
</dbReference>
<dbReference type="CDD" id="cd00088">
    <property type="entry name" value="HPT"/>
    <property type="match status" value="1"/>
</dbReference>
<dbReference type="Gene3D" id="3.40.190.10">
    <property type="entry name" value="Periplasmic binding protein-like II"/>
    <property type="match status" value="4"/>
</dbReference>
<dbReference type="GO" id="GO:0009927">
    <property type="term" value="F:histidine phosphotransfer kinase activity"/>
    <property type="evidence" value="ECO:0007669"/>
    <property type="project" value="TreeGrafter"/>
</dbReference>
<evidence type="ECO:0000256" key="8">
    <source>
        <dbReference type="ARBA" id="ARBA00022692"/>
    </source>
</evidence>
<dbReference type="CDD" id="cd16922">
    <property type="entry name" value="HATPase_EvgS-ArcB-TorS-like"/>
    <property type="match status" value="1"/>
</dbReference>
<keyword evidence="26" id="KW-1185">Reference proteome</keyword>
<evidence type="ECO:0000256" key="6">
    <source>
        <dbReference type="ARBA" id="ARBA00022553"/>
    </source>
</evidence>
<dbReference type="PROSITE" id="PS50110">
    <property type="entry name" value="RESPONSE_REGULATORY"/>
    <property type="match status" value="1"/>
</dbReference>
<dbReference type="EC" id="2.7.13.3" evidence="3"/>
<evidence type="ECO:0000256" key="15">
    <source>
        <dbReference type="ARBA" id="ARBA00023136"/>
    </source>
</evidence>
<dbReference type="CDD" id="cd13705">
    <property type="entry name" value="PBP2_BvgS_D1"/>
    <property type="match status" value="1"/>
</dbReference>
<evidence type="ECO:0000313" key="26">
    <source>
        <dbReference type="Proteomes" id="UP000050342"/>
    </source>
</evidence>
<evidence type="ECO:0000256" key="12">
    <source>
        <dbReference type="ARBA" id="ARBA00022840"/>
    </source>
</evidence>
<dbReference type="FunFam" id="3.30.565.10:FF:000010">
    <property type="entry name" value="Sensor histidine kinase RcsC"/>
    <property type="match status" value="1"/>
</dbReference>
<evidence type="ECO:0000256" key="4">
    <source>
        <dbReference type="ARBA" id="ARBA00022475"/>
    </source>
</evidence>
<dbReference type="SMART" id="SM00091">
    <property type="entry name" value="PAS"/>
    <property type="match status" value="1"/>
</dbReference>
<dbReference type="PROSITE" id="PS50894">
    <property type="entry name" value="HPT"/>
    <property type="match status" value="1"/>
</dbReference>
<keyword evidence="13 18" id="KW-1133">Transmembrane helix</keyword>
<feature type="domain" description="Histidine kinase" evidence="20">
    <location>
        <begin position="719"/>
        <end position="941"/>
    </location>
</feature>
<dbReference type="InterPro" id="IPR036641">
    <property type="entry name" value="HPT_dom_sf"/>
</dbReference>
<dbReference type="Gene3D" id="3.40.50.2300">
    <property type="match status" value="1"/>
</dbReference>
<feature type="domain" description="PAS" evidence="22">
    <location>
        <begin position="574"/>
        <end position="646"/>
    </location>
</feature>
<dbReference type="InterPro" id="IPR000700">
    <property type="entry name" value="PAS-assoc_C"/>
</dbReference>
<keyword evidence="14" id="KW-0902">Two-component regulatory system</keyword>
<evidence type="ECO:0000259" key="24">
    <source>
        <dbReference type="PROSITE" id="PS50894"/>
    </source>
</evidence>
<evidence type="ECO:0000256" key="2">
    <source>
        <dbReference type="ARBA" id="ARBA00004429"/>
    </source>
</evidence>
<dbReference type="Gene3D" id="3.30.565.10">
    <property type="entry name" value="Histidine kinase-like ATPase, C-terminal domain"/>
    <property type="match status" value="1"/>
</dbReference>
<dbReference type="GO" id="GO:0000155">
    <property type="term" value="F:phosphorelay sensor kinase activity"/>
    <property type="evidence" value="ECO:0007669"/>
    <property type="project" value="InterPro"/>
</dbReference>
<dbReference type="Pfam" id="PF02518">
    <property type="entry name" value="HATPase_c"/>
    <property type="match status" value="1"/>
</dbReference>
<dbReference type="AlphaFoldDB" id="A0A0Q0SZ12"/>
<dbReference type="InterPro" id="IPR005467">
    <property type="entry name" value="His_kinase_dom"/>
</dbReference>
<dbReference type="InterPro" id="IPR008207">
    <property type="entry name" value="Sig_transdc_His_kin_Hpt_dom"/>
</dbReference>
<evidence type="ECO:0000256" key="18">
    <source>
        <dbReference type="SAM" id="Phobius"/>
    </source>
</evidence>
<dbReference type="InterPro" id="IPR049871">
    <property type="entry name" value="BvgS-like_periplasmic2"/>
</dbReference>
<sequence>MTTPSWLSLFLCLSLCISSSLQADPTDLQLLARSQIDSAPLDLSDGDRRWLTAKGALTLGTSAPDYPPFDISTGSDYFEGLTADYAGLLSHLLQVSINVRRYDSREDVISALKRGEIDLLGTANGYEMADKQLAFSSSYALDTPVLVSRIGSNPRDEQLTKGLRLAMLYHYQPLDEVKAVYPQADVQLYASTLGAIGAVAFGQADLYLGDAISTNYLINKNYLNNVYLNDFSTLDGQPFTFAVHHPNPRLLRLINAALARIPSDETYTILSRWGVSGMKFVGSGLLHFSPSEQLWLEQHPRLTVAIIDDFLPFNFFDENGQFSGLAADLLAKISARTGLKFDVMRSQSVAHLAELVKLGQADLTPAITPSSHREEGLKFTKPYLTTPFVLVTPLKPNSAMTLDDLAGKSVALVLESVVHAYLIQHFPQVRLVPAQNSAQAMAMVAKGEVDGAINSLISARYFIKQQYSGQLRIRSTVGIHPAQFALAVNSSAPELYSIMGKALTSIPPEEMDAMTNRWQSAVVLDNRYWVRNRSTVVKIIVVLIGILIVGVVWISYLRGLVQKRDQAERALNDQLAFMRTLIDGTPHPIYVRDREGRLLICNEVYSETFGVSRETVIGKSLLELAFSPKEQSEKFHTDYLDVMREGHPLLRDHPLTLPDGRVLTIYHWVLPYRGSDGAVVGMIGGWIDISERQQLVEQLKEAKNHADQANLAKSDFLTTMSHEIRTPMNAVIGMLELALKKAEQGVADKDSINVASEAAHGLLQLIGEILDIAQIESGRMSLNQQRTHLMTLVHSIVRVFEAMAQQKGLQMSVELDPKINTDVLIDPLRFRQVLSNLLSNAIKFTESGQVRLSVQAKRADDGERLHLFIQVKDSGIGISSDDQDRLFRPFSQVNTHLQKPGGSGLGLMISRQLCDMMGGTLTLESTLGKGTCINMQLAIVTLLSHTAVVTPVTAPVCKTQPLKVLVVDDYPPNRRLLTQQLGYLGHSAVEAAEGAQGLNIWRTQRFDMIMTDCAMPVMDGYELARTIRTEEVERGIAPILIVGFTANAQTGESERCLGAGMNDCLFKPISLHHLEARLASAHLAPVALENNLDPPLSSQLIDLEVLEQLTNGDASALSHLLEPLIDSLESDMESLIQAFTKNDLTVLSEIAHKVKSGARMIKARHLARCCETLEHACLSSNWSQLAQCVDEQYEAMERVLEVIEVYRT</sequence>
<dbReference type="PROSITE" id="PS50112">
    <property type="entry name" value="PAS"/>
    <property type="match status" value="1"/>
</dbReference>
<dbReference type="Gene3D" id="1.20.120.160">
    <property type="entry name" value="HPT domain"/>
    <property type="match status" value="1"/>
</dbReference>
<feature type="modified residue" description="Phosphohistidine" evidence="16">
    <location>
        <position position="1152"/>
    </location>
</feature>
<proteinExistence type="predicted"/>
<evidence type="ECO:0000256" key="7">
    <source>
        <dbReference type="ARBA" id="ARBA00022679"/>
    </source>
</evidence>
<evidence type="ECO:0000256" key="19">
    <source>
        <dbReference type="SAM" id="SignalP"/>
    </source>
</evidence>
<dbReference type="OrthoDB" id="9797243at2"/>
<dbReference type="InterPro" id="IPR049870">
    <property type="entry name" value="BvgS-like_periplasmic1"/>
</dbReference>
<keyword evidence="5" id="KW-0997">Cell inner membrane</keyword>
<dbReference type="SUPFAM" id="SSF47384">
    <property type="entry name" value="Homodimeric domain of signal transducing histidine kinase"/>
    <property type="match status" value="1"/>
</dbReference>
<keyword evidence="8 18" id="KW-0812">Transmembrane</keyword>
<dbReference type="SUPFAM" id="SSF47226">
    <property type="entry name" value="Histidine-containing phosphotransfer domain, HPT domain"/>
    <property type="match status" value="1"/>
</dbReference>
<keyword evidence="11 25" id="KW-0418">Kinase</keyword>
<dbReference type="InterPro" id="IPR003594">
    <property type="entry name" value="HATPase_dom"/>
</dbReference>
<dbReference type="EMBL" id="LLWH01000204">
    <property type="protein sequence ID" value="KQB52243.1"/>
    <property type="molecule type" value="Genomic_DNA"/>
</dbReference>
<dbReference type="InterPro" id="IPR036890">
    <property type="entry name" value="HATPase_C_sf"/>
</dbReference>
<feature type="domain" description="Response regulatory" evidence="21">
    <location>
        <begin position="963"/>
        <end position="1082"/>
    </location>
</feature>
<keyword evidence="15 18" id="KW-0472">Membrane</keyword>
<evidence type="ECO:0000256" key="17">
    <source>
        <dbReference type="PROSITE-ProRule" id="PRU00169"/>
    </source>
</evidence>
<dbReference type="InterPro" id="IPR000014">
    <property type="entry name" value="PAS"/>
</dbReference>
<dbReference type="PROSITE" id="PS50113">
    <property type="entry name" value="PAC"/>
    <property type="match status" value="1"/>
</dbReference>
<evidence type="ECO:0000259" key="20">
    <source>
        <dbReference type="PROSITE" id="PS50109"/>
    </source>
</evidence>
<evidence type="ECO:0000256" key="1">
    <source>
        <dbReference type="ARBA" id="ARBA00000085"/>
    </source>
</evidence>
<evidence type="ECO:0000259" key="21">
    <source>
        <dbReference type="PROSITE" id="PS50110"/>
    </source>
</evidence>
<feature type="domain" description="PAC" evidence="23">
    <location>
        <begin position="649"/>
        <end position="701"/>
    </location>
</feature>
<dbReference type="InterPro" id="IPR035965">
    <property type="entry name" value="PAS-like_dom_sf"/>
</dbReference>
<dbReference type="InterPro" id="IPR013767">
    <property type="entry name" value="PAS_fold"/>
</dbReference>
<dbReference type="PANTHER" id="PTHR43047:SF72">
    <property type="entry name" value="OSMOSENSING HISTIDINE PROTEIN KINASE SLN1"/>
    <property type="match status" value="1"/>
</dbReference>
<evidence type="ECO:0000256" key="3">
    <source>
        <dbReference type="ARBA" id="ARBA00012438"/>
    </source>
</evidence>